<dbReference type="InterPro" id="IPR029058">
    <property type="entry name" value="AB_hydrolase_fold"/>
</dbReference>
<dbReference type="Pfam" id="PF00561">
    <property type="entry name" value="Abhydrolase_1"/>
    <property type="match status" value="1"/>
</dbReference>
<sequence length="267" mass="28977">MAYARSGSLRVYYESAGEGPPVLLILGQGMSLEAGWRTVEALSGRFRVLAFDNRDMGRSDRALFPYLVPQLAHDAIAVLDAAGERRAHIYGISLGGMIAQEVALRHRDRVQSLVLGATTAGGPRAVPMNARVLTFYARVGAMGAEEAEWAAVPYSYGLRTRRDHGNRIAEDIARRLRRAPDASAYLHQVAAAATHSTQSRLGEITAPTLVVHGGQDQLQAPRNAQLLASAINGAELAIWPEAGHLYVTDEPEADRAIGHFLDRHDPR</sequence>
<dbReference type="PANTHER" id="PTHR43433:SF5">
    <property type="entry name" value="AB HYDROLASE-1 DOMAIN-CONTAINING PROTEIN"/>
    <property type="match status" value="1"/>
</dbReference>
<dbReference type="RefSeq" id="WP_270043591.1">
    <property type="nucleotide sequence ID" value="NZ_JAPDOD010000033.1"/>
</dbReference>
<accession>A0A9X3S8I1</accession>
<dbReference type="GO" id="GO:0046503">
    <property type="term" value="P:glycerolipid catabolic process"/>
    <property type="evidence" value="ECO:0007669"/>
    <property type="project" value="TreeGrafter"/>
</dbReference>
<reference evidence="2" key="1">
    <citation type="submission" date="2022-10" db="EMBL/GenBank/DDBJ databases">
        <title>The WGS of Solirubrobacter ginsenosidimutans DSM 21036.</title>
        <authorList>
            <person name="Jiang Z."/>
        </authorList>
    </citation>
    <scope>NUCLEOTIDE SEQUENCE</scope>
    <source>
        <strain evidence="2">DSM 21036</strain>
    </source>
</reference>
<dbReference type="PRINTS" id="PR00111">
    <property type="entry name" value="ABHYDROLASE"/>
</dbReference>
<evidence type="ECO:0000259" key="1">
    <source>
        <dbReference type="Pfam" id="PF00561"/>
    </source>
</evidence>
<dbReference type="Gene3D" id="3.40.50.1820">
    <property type="entry name" value="alpha/beta hydrolase"/>
    <property type="match status" value="1"/>
</dbReference>
<dbReference type="InterPro" id="IPR050471">
    <property type="entry name" value="AB_hydrolase"/>
</dbReference>
<dbReference type="GO" id="GO:0004806">
    <property type="term" value="F:triacylglycerol lipase activity"/>
    <property type="evidence" value="ECO:0007669"/>
    <property type="project" value="TreeGrafter"/>
</dbReference>
<dbReference type="PANTHER" id="PTHR43433">
    <property type="entry name" value="HYDROLASE, ALPHA/BETA FOLD FAMILY PROTEIN"/>
    <property type="match status" value="1"/>
</dbReference>
<evidence type="ECO:0000313" key="2">
    <source>
        <dbReference type="EMBL" id="MDA0164338.1"/>
    </source>
</evidence>
<dbReference type="InterPro" id="IPR000073">
    <property type="entry name" value="AB_hydrolase_1"/>
</dbReference>
<protein>
    <submittedName>
        <fullName evidence="2">Alpha/beta hydrolase</fullName>
    </submittedName>
</protein>
<gene>
    <name evidence="2" type="ORF">OM076_28970</name>
</gene>
<keyword evidence="3" id="KW-1185">Reference proteome</keyword>
<keyword evidence="2" id="KW-0378">Hydrolase</keyword>
<dbReference type="Proteomes" id="UP001149140">
    <property type="component" value="Unassembled WGS sequence"/>
</dbReference>
<name>A0A9X3S8I1_9ACTN</name>
<dbReference type="AlphaFoldDB" id="A0A9X3S8I1"/>
<comment type="caution">
    <text evidence="2">The sequence shown here is derived from an EMBL/GenBank/DDBJ whole genome shotgun (WGS) entry which is preliminary data.</text>
</comment>
<feature type="domain" description="AB hydrolase-1" evidence="1">
    <location>
        <begin position="20"/>
        <end position="247"/>
    </location>
</feature>
<dbReference type="EMBL" id="JAPDOD010000033">
    <property type="protein sequence ID" value="MDA0164338.1"/>
    <property type="molecule type" value="Genomic_DNA"/>
</dbReference>
<evidence type="ECO:0000313" key="3">
    <source>
        <dbReference type="Proteomes" id="UP001149140"/>
    </source>
</evidence>
<organism evidence="2 3">
    <name type="scientific">Solirubrobacter ginsenosidimutans</name>
    <dbReference type="NCBI Taxonomy" id="490573"/>
    <lineage>
        <taxon>Bacteria</taxon>
        <taxon>Bacillati</taxon>
        <taxon>Actinomycetota</taxon>
        <taxon>Thermoleophilia</taxon>
        <taxon>Solirubrobacterales</taxon>
        <taxon>Solirubrobacteraceae</taxon>
        <taxon>Solirubrobacter</taxon>
    </lineage>
</organism>
<dbReference type="SUPFAM" id="SSF53474">
    <property type="entry name" value="alpha/beta-Hydrolases"/>
    <property type="match status" value="1"/>
</dbReference>
<proteinExistence type="predicted"/>